<feature type="region of interest" description="Disordered" evidence="17">
    <location>
        <begin position="48"/>
        <end position="92"/>
    </location>
</feature>
<gene>
    <name evidence="19" type="ORF">HKI87_14g78410</name>
</gene>
<evidence type="ECO:0000256" key="16">
    <source>
        <dbReference type="RuleBase" id="RU368119"/>
    </source>
</evidence>
<evidence type="ECO:0000256" key="3">
    <source>
        <dbReference type="ARBA" id="ARBA00006492"/>
    </source>
</evidence>
<evidence type="ECO:0000256" key="14">
    <source>
        <dbReference type="ARBA" id="ARBA00041712"/>
    </source>
</evidence>
<evidence type="ECO:0000256" key="17">
    <source>
        <dbReference type="SAM" id="MobiDB-lite"/>
    </source>
</evidence>
<protein>
    <recommendedName>
        <fullName evidence="13 16">Alpha-1,3-mannosyl-glycoprotein 2-beta-N-acetylglucosaminyltransferase</fullName>
        <shortName evidence="16">GNT-I</shortName>
        <shortName evidence="16">GlcNAc-T I</shortName>
        <ecNumber evidence="13 16">2.4.1.101</ecNumber>
    </recommendedName>
    <alternativeName>
        <fullName evidence="14 16">N-glycosyl-oligosaccharide-glycoprotein N-acetylglucosaminyltransferase I</fullName>
    </alternativeName>
</protein>
<evidence type="ECO:0000256" key="12">
    <source>
        <dbReference type="ARBA" id="ARBA00023211"/>
    </source>
</evidence>
<dbReference type="InterPro" id="IPR029044">
    <property type="entry name" value="Nucleotide-diphossugar_trans"/>
</dbReference>
<keyword evidence="12 16" id="KW-0464">Manganese</keyword>
<keyword evidence="18" id="KW-0732">Signal</keyword>
<sequence>MRTLLRRALPGVDVAFLLLLCLCLAHTSSLWVQTNRTLAEEETRLGAWGPQDHVKGDLHGEDQKNFLPGGRPPGGREAGATESSSETISSVTPEARAAAYQGKGGDDGSCVSAGPGHEENQIAAVIVLCHDRPGYLSRSLETLERRLRARSISQRFPVYVSQDGEDKEVSAVVDRFSRSGLVRARWTHSPPAAFEEKLRAVKPHMRSYHRIARHYKFALSTCFSCLGFPRAILVEDDLVVSADFFPYFAAAAPLLDRDPTLYAASAWNDNAVAGLPRGDPAALQRTDFFPGLGWMVTRRLWREVEVGWPEAFWDEYMRSPHVRLGRQVVQPEVSRTVNIGERGASSGEDYHGGAARVRGAEIYVNFVERDLSLLADRAAYRNEVKSRVARAEVEILDAFLEERTKIADGGKRVLRDAKVEYASEEEHERALGLFGLPYPPRGSFEGVTTIMDPREGRLGRVHIAPVGYGLSGDSAVVLDGRSIRTV</sequence>
<dbReference type="InterPro" id="IPR004139">
    <property type="entry name" value="Glyco_trans_13"/>
</dbReference>
<keyword evidence="4 16" id="KW-0328">Glycosyltransferase</keyword>
<evidence type="ECO:0000256" key="5">
    <source>
        <dbReference type="ARBA" id="ARBA00022679"/>
    </source>
</evidence>
<comment type="similarity">
    <text evidence="3 16">Belongs to the glycosyltransferase 13 family.</text>
</comment>
<dbReference type="EC" id="2.4.1.101" evidence="13 16"/>
<feature type="signal peptide" evidence="18">
    <location>
        <begin position="1"/>
        <end position="29"/>
    </location>
</feature>
<comment type="function">
    <text evidence="16">Initiates complex N-linked carbohydrate formation. Essential for the conversion of high-mannose to hybrid and complex N-glycans.</text>
</comment>
<dbReference type="FunFam" id="3.90.550.10:FF:000252">
    <property type="entry name" value="Protein O-linked-mannose beta-1,2-N-acetylglucosaminyltransferase 1"/>
    <property type="match status" value="1"/>
</dbReference>
<comment type="catalytic activity">
    <reaction evidence="15 16">
        <text>N(4)-(alpha-D-Man-(1-&gt;3)-[alpha-D-Man-(1-&gt;3)-[alpha-D-Man-(1-&gt;6)]-alpha-D-Man-(1-&gt;6)]-beta-D-Man-(1-&gt;4)-beta-D-GlcNAc-(1-&gt;4)-beta-D-GlcNAc)-L-asparaginyl-[protein] (N-glucan mannose isomer 5A1,2) + UDP-N-acetyl-alpha-D-glucosamine = N(4)-{beta-D-GlcNAc-(1-&gt;2)-alpha-D-Man-(1-&gt;3)-[alpha-D-Man-(1-&gt;3)-[alpha-D-Man-(1-&gt;6)]-alpha-D-Man-(1-&gt;6)]-beta-D-Man-(1-&gt;4)-beta-D-GlcNAc-(1-&gt;4)-beta-D-GlcNAc}-L-asparaginyl-[protein] + UDP + H(+)</text>
        <dbReference type="Rhea" id="RHEA:11456"/>
        <dbReference type="Rhea" id="RHEA-COMP:14367"/>
        <dbReference type="Rhea" id="RHEA-COMP:14368"/>
        <dbReference type="ChEBI" id="CHEBI:15378"/>
        <dbReference type="ChEBI" id="CHEBI:57705"/>
        <dbReference type="ChEBI" id="CHEBI:58223"/>
        <dbReference type="ChEBI" id="CHEBI:59087"/>
        <dbReference type="ChEBI" id="CHEBI:60625"/>
        <dbReference type="EC" id="2.4.1.101"/>
    </reaction>
</comment>
<feature type="chain" id="PRO_5043511767" description="Alpha-1,3-mannosyl-glycoprotein 2-beta-N-acetylglucosaminyltransferase" evidence="18">
    <location>
        <begin position="30"/>
        <end position="486"/>
    </location>
</feature>
<keyword evidence="9" id="KW-1133">Transmembrane helix</keyword>
<evidence type="ECO:0000256" key="4">
    <source>
        <dbReference type="ARBA" id="ARBA00022676"/>
    </source>
</evidence>
<evidence type="ECO:0000256" key="10">
    <source>
        <dbReference type="ARBA" id="ARBA00023034"/>
    </source>
</evidence>
<dbReference type="PANTHER" id="PTHR10468:SF0">
    <property type="entry name" value="ALPHA-1,3-MANNOSYL-GLYCOPROTEIN 2-BETA-N-ACETYLGLUCOSAMINYLTRANSFERASE"/>
    <property type="match status" value="1"/>
</dbReference>
<dbReference type="GO" id="GO:0030145">
    <property type="term" value="F:manganese ion binding"/>
    <property type="evidence" value="ECO:0007669"/>
    <property type="project" value="UniProtKB-UniRule"/>
</dbReference>
<evidence type="ECO:0000313" key="19">
    <source>
        <dbReference type="EMBL" id="WZN66276.1"/>
    </source>
</evidence>
<evidence type="ECO:0000256" key="15">
    <source>
        <dbReference type="ARBA" id="ARBA00049421"/>
    </source>
</evidence>
<evidence type="ECO:0000256" key="9">
    <source>
        <dbReference type="ARBA" id="ARBA00022989"/>
    </source>
</evidence>
<keyword evidence="10 16" id="KW-0333">Golgi apparatus</keyword>
<dbReference type="InterPro" id="IPR052261">
    <property type="entry name" value="Glycosyltransferase_13"/>
</dbReference>
<keyword evidence="20" id="KW-1185">Reference proteome</keyword>
<dbReference type="Gene3D" id="3.90.550.10">
    <property type="entry name" value="Spore Coat Polysaccharide Biosynthesis Protein SpsA, Chain A"/>
    <property type="match status" value="1"/>
</dbReference>
<evidence type="ECO:0000256" key="1">
    <source>
        <dbReference type="ARBA" id="ARBA00004323"/>
    </source>
</evidence>
<evidence type="ECO:0000256" key="13">
    <source>
        <dbReference type="ARBA" id="ARBA00038949"/>
    </source>
</evidence>
<dbReference type="Pfam" id="PF03071">
    <property type="entry name" value="GNT-I"/>
    <property type="match status" value="1"/>
</dbReference>
<dbReference type="GO" id="GO:0000139">
    <property type="term" value="C:Golgi membrane"/>
    <property type="evidence" value="ECO:0007669"/>
    <property type="project" value="UniProtKB-SubCell"/>
</dbReference>
<proteinExistence type="inferred from homology"/>
<dbReference type="AlphaFoldDB" id="A0AAX4PK75"/>
<evidence type="ECO:0000256" key="11">
    <source>
        <dbReference type="ARBA" id="ARBA00023136"/>
    </source>
</evidence>
<dbReference type="PANTHER" id="PTHR10468">
    <property type="entry name" value="PROTEIN O-LINKED-MANNOSE BETA-1,2-N-ACETYLGLUCOSAMINYLTRANSFERASE 1/ALPHA-1,3-MANNOSYL-GLYCOPROTEIN 2-BETA-N-ACETYLGLUCOSAMINYLTRANSFERASE"/>
    <property type="match status" value="1"/>
</dbReference>
<comment type="pathway">
    <text evidence="2 16">Protein modification; protein glycosylation.</text>
</comment>
<evidence type="ECO:0000256" key="7">
    <source>
        <dbReference type="ARBA" id="ARBA00022723"/>
    </source>
</evidence>
<dbReference type="SUPFAM" id="SSF53448">
    <property type="entry name" value="Nucleotide-diphospho-sugar transferases"/>
    <property type="match status" value="1"/>
</dbReference>
<keyword evidence="5" id="KW-0808">Transferase</keyword>
<dbReference type="EMBL" id="CP151514">
    <property type="protein sequence ID" value="WZN66276.1"/>
    <property type="molecule type" value="Genomic_DNA"/>
</dbReference>
<dbReference type="GO" id="GO:0003827">
    <property type="term" value="F:alpha-1,3-mannosylglycoprotein 2-beta-N-acetylglucosaminyltransferase activity"/>
    <property type="evidence" value="ECO:0007669"/>
    <property type="project" value="UniProtKB-UniRule"/>
</dbReference>
<keyword evidence="7 16" id="KW-0479">Metal-binding</keyword>
<dbReference type="Proteomes" id="UP001472866">
    <property type="component" value="Chromosome 14"/>
</dbReference>
<reference evidence="19 20" key="1">
    <citation type="submission" date="2024-03" db="EMBL/GenBank/DDBJ databases">
        <title>Complete genome sequence of the green alga Chloropicon roscoffensis RCC1871.</title>
        <authorList>
            <person name="Lemieux C."/>
            <person name="Pombert J.-F."/>
            <person name="Otis C."/>
            <person name="Turmel M."/>
        </authorList>
    </citation>
    <scope>NUCLEOTIDE SEQUENCE [LARGE SCALE GENOMIC DNA]</scope>
    <source>
        <strain evidence="19 20">RCC1871</strain>
    </source>
</reference>
<comment type="cofactor">
    <cofactor evidence="16">
        <name>Mn(2+)</name>
        <dbReference type="ChEBI" id="CHEBI:29035"/>
    </cofactor>
    <text evidence="16">The cofactor is mostly bound to the substrate.</text>
</comment>
<evidence type="ECO:0000256" key="6">
    <source>
        <dbReference type="ARBA" id="ARBA00022692"/>
    </source>
</evidence>
<evidence type="ECO:0000256" key="2">
    <source>
        <dbReference type="ARBA" id="ARBA00004922"/>
    </source>
</evidence>
<accession>A0AAX4PK75</accession>
<comment type="subcellular location">
    <subcellularLocation>
        <location evidence="1 16">Golgi apparatus membrane</location>
        <topology evidence="1 16">Single-pass type II membrane protein</topology>
    </subcellularLocation>
</comment>
<evidence type="ECO:0000256" key="18">
    <source>
        <dbReference type="SAM" id="SignalP"/>
    </source>
</evidence>
<keyword evidence="6" id="KW-0812">Transmembrane</keyword>
<feature type="compositionally biased region" description="Low complexity" evidence="17">
    <location>
        <begin position="81"/>
        <end position="92"/>
    </location>
</feature>
<feature type="compositionally biased region" description="Basic and acidic residues" evidence="17">
    <location>
        <begin position="52"/>
        <end position="64"/>
    </location>
</feature>
<evidence type="ECO:0000313" key="20">
    <source>
        <dbReference type="Proteomes" id="UP001472866"/>
    </source>
</evidence>
<organism evidence="19 20">
    <name type="scientific">Chloropicon roscoffensis</name>
    <dbReference type="NCBI Taxonomy" id="1461544"/>
    <lineage>
        <taxon>Eukaryota</taxon>
        <taxon>Viridiplantae</taxon>
        <taxon>Chlorophyta</taxon>
        <taxon>Chloropicophyceae</taxon>
        <taxon>Chloropicales</taxon>
        <taxon>Chloropicaceae</taxon>
        <taxon>Chloropicon</taxon>
    </lineage>
</organism>
<keyword evidence="8 16" id="KW-0735">Signal-anchor</keyword>
<name>A0AAX4PK75_9CHLO</name>
<keyword evidence="11" id="KW-0472">Membrane</keyword>
<evidence type="ECO:0000256" key="8">
    <source>
        <dbReference type="ARBA" id="ARBA00022968"/>
    </source>
</evidence>